<evidence type="ECO:0000256" key="4">
    <source>
        <dbReference type="ARBA" id="ARBA00023242"/>
    </source>
</evidence>
<evidence type="ECO:0000259" key="6">
    <source>
        <dbReference type="Pfam" id="PF08167"/>
    </source>
</evidence>
<proteinExistence type="inferred from homology"/>
<reference evidence="7" key="1">
    <citation type="submission" date="2022-07" db="EMBL/GenBank/DDBJ databases">
        <title>Fungi with potential for degradation of polypropylene.</title>
        <authorList>
            <person name="Gostincar C."/>
        </authorList>
    </citation>
    <scope>NUCLEOTIDE SEQUENCE</scope>
    <source>
        <strain evidence="7">EXF-13308</strain>
    </source>
</reference>
<dbReference type="EMBL" id="JANBVO010000004">
    <property type="protein sequence ID" value="KAJ9154988.1"/>
    <property type="molecule type" value="Genomic_DNA"/>
</dbReference>
<feature type="region of interest" description="Disordered" evidence="5">
    <location>
        <begin position="280"/>
        <end position="302"/>
    </location>
</feature>
<feature type="domain" description="Pre-rRNA-processing protein RIX1 N-terminal" evidence="6">
    <location>
        <begin position="6"/>
        <end position="212"/>
    </location>
</feature>
<dbReference type="InterPro" id="IPR012583">
    <property type="entry name" value="RIX1_N"/>
</dbReference>
<evidence type="ECO:0000313" key="7">
    <source>
        <dbReference type="EMBL" id="KAJ9154988.1"/>
    </source>
</evidence>
<keyword evidence="4" id="KW-0539">Nucleus</keyword>
<comment type="similarity">
    <text evidence="2">Belongs to the RIX1/PELP1 family.</text>
</comment>
<evidence type="ECO:0000256" key="1">
    <source>
        <dbReference type="ARBA" id="ARBA00004123"/>
    </source>
</evidence>
<evidence type="ECO:0000313" key="8">
    <source>
        <dbReference type="Proteomes" id="UP001174694"/>
    </source>
</evidence>
<dbReference type="SUPFAM" id="SSF48371">
    <property type="entry name" value="ARM repeat"/>
    <property type="match status" value="1"/>
</dbReference>
<name>A0AA38VVL9_9PEZI</name>
<evidence type="ECO:0000256" key="2">
    <source>
        <dbReference type="ARBA" id="ARBA00010511"/>
    </source>
</evidence>
<evidence type="ECO:0000256" key="3">
    <source>
        <dbReference type="ARBA" id="ARBA00021502"/>
    </source>
</evidence>
<dbReference type="GO" id="GO:0005634">
    <property type="term" value="C:nucleus"/>
    <property type="evidence" value="ECO:0007669"/>
    <property type="project" value="UniProtKB-SubCell"/>
</dbReference>
<keyword evidence="8" id="KW-1185">Reference proteome</keyword>
<dbReference type="Proteomes" id="UP001174694">
    <property type="component" value="Unassembled WGS sequence"/>
</dbReference>
<protein>
    <recommendedName>
        <fullName evidence="3">Pre-rRNA-processing protein RIX1</fullName>
    </recommendedName>
</protein>
<dbReference type="PANTHER" id="PTHR34105">
    <property type="entry name" value="PROLINE-, GLUTAMIC ACID- AND LEUCINE-RICH PROTEIN 1"/>
    <property type="match status" value="1"/>
</dbReference>
<dbReference type="Pfam" id="PF08167">
    <property type="entry name" value="RIX1"/>
    <property type="match status" value="1"/>
</dbReference>
<dbReference type="GO" id="GO:0006364">
    <property type="term" value="P:rRNA processing"/>
    <property type="evidence" value="ECO:0007669"/>
    <property type="project" value="TreeGrafter"/>
</dbReference>
<dbReference type="PANTHER" id="PTHR34105:SF1">
    <property type="entry name" value="PROLINE-, GLUTAMIC ACID- AND LEUCINE-RICH PROTEIN 1"/>
    <property type="match status" value="1"/>
</dbReference>
<comment type="subcellular location">
    <subcellularLocation>
        <location evidence="1">Nucleus</location>
    </subcellularLocation>
</comment>
<dbReference type="InterPro" id="IPR016024">
    <property type="entry name" value="ARM-type_fold"/>
</dbReference>
<dbReference type="AlphaFoldDB" id="A0AA38VVL9"/>
<organism evidence="7 8">
    <name type="scientific">Pleurostoma richardsiae</name>
    <dbReference type="NCBI Taxonomy" id="41990"/>
    <lineage>
        <taxon>Eukaryota</taxon>
        <taxon>Fungi</taxon>
        <taxon>Dikarya</taxon>
        <taxon>Ascomycota</taxon>
        <taxon>Pezizomycotina</taxon>
        <taxon>Sordariomycetes</taxon>
        <taxon>Sordariomycetidae</taxon>
        <taxon>Calosphaeriales</taxon>
        <taxon>Pleurostomataceae</taxon>
        <taxon>Pleurostoma</taxon>
    </lineage>
</organism>
<sequence>MSLPPDLQVLCRRLASTAPDDLPFSSTWLVKHVLRCGDVLSIPSDQKSKQGSPEAGILVHKLKTQATTLLNGRSPRGRFVGAVLVKSIIDVGGWECLRSSEPWIRGLISIVQKNDTAKEVSVVTLTRIYTLLHEYQTLVREIATPTLPAFVAACLQLVKPPASGRPLTTPPLLIEAVADALSTIIPLYPTTLRPFATQIRVAFRPYLAPTSGDGNARSQSLERSARRLVILLHYTSPKNGNAEEWARAVDGFIRDSHTTADQVFRAVEESWESTSGYVRQSVPLDGEPHGGGDSPEELPEWSGLQSGSERLVGLIGTIAECFKCPTKTPVVIPFGAVSDFASRITLIIPPTKNLRREDGGASMNAAIGREEKDEFWSVLPDIHVATLHLLLAMISRLGSNILPLAPDLLYQVVRVVNASRHLPQIREAGFCVIRELLLLHGPNMDKTSVGSLDKVVQSCCRDLLSTTNYAQEEDRKEGGGAETSKTKITSSNADAFLASQGKARPASRELTPSHVAAATALLVALFSHMPQQHLAQNLRALMDRTAILCRSKEAMLASVLNPFRAKNGKSLPVILPFLTRQFPNDTQVEVLRSSLRSAPPGHGGTFGGDETFAELLEAPGPELSAGDDAPTQNAWTSSWLAPNADDTSQEAVASSGFGTSQLQVITETAVETVTTAQKETTTGHEQVVSSSILKRKSEEVELNAPKRIDTGKATTDLPAVTVQHKMDEDGDDSDSEGSVHIDMTLDDDLEGESD</sequence>
<gene>
    <name evidence="7" type="ORF">NKR23_g2378</name>
</gene>
<evidence type="ECO:0000256" key="5">
    <source>
        <dbReference type="SAM" id="MobiDB-lite"/>
    </source>
</evidence>
<accession>A0AA38VVL9</accession>
<feature type="region of interest" description="Disordered" evidence="5">
    <location>
        <begin position="705"/>
        <end position="754"/>
    </location>
</feature>
<comment type="caution">
    <text evidence="7">The sequence shown here is derived from an EMBL/GenBank/DDBJ whole genome shotgun (WGS) entry which is preliminary data.</text>
</comment>
<feature type="compositionally biased region" description="Acidic residues" evidence="5">
    <location>
        <begin position="744"/>
        <end position="754"/>
    </location>
</feature>